<gene>
    <name evidence="5" type="ORF">F1644_16815</name>
    <name evidence="4" type="ORF">GGR15_000700</name>
</gene>
<dbReference type="Gene3D" id="3.55.50.30">
    <property type="match status" value="1"/>
</dbReference>
<keyword evidence="1" id="KW-1133">Transmembrane helix</keyword>
<dbReference type="RefSeq" id="WP_118305316.1">
    <property type="nucleotide sequence ID" value="NZ_BMPA01000002.1"/>
</dbReference>
<dbReference type="Proteomes" id="UP001302374">
    <property type="component" value="Chromosome"/>
</dbReference>
<dbReference type="EMBL" id="CP043839">
    <property type="protein sequence ID" value="WOF13821.1"/>
    <property type="molecule type" value="Genomic_DNA"/>
</dbReference>
<reference evidence="5 7" key="1">
    <citation type="submission" date="2019-09" db="EMBL/GenBank/DDBJ databases">
        <title>Butyricimonas paravirosa DSM 105722 (=214-4 = JCM 18677 = CCUG 65563).</title>
        <authorList>
            <person name="Le Roy T."/>
            <person name="Cani P.D."/>
        </authorList>
    </citation>
    <scope>NUCLEOTIDE SEQUENCE [LARGE SCALE GENOMIC DNA]</scope>
    <source>
        <strain evidence="5 7">DSM 105722</strain>
    </source>
</reference>
<evidence type="ECO:0000313" key="5">
    <source>
        <dbReference type="EMBL" id="WOF13821.1"/>
    </source>
</evidence>
<keyword evidence="1" id="KW-0812">Transmembrane</keyword>
<feature type="transmembrane region" description="Helical" evidence="1">
    <location>
        <begin position="90"/>
        <end position="109"/>
    </location>
</feature>
<organism evidence="4 6">
    <name type="scientific">Butyricimonas paravirosa</name>
    <dbReference type="NCBI Taxonomy" id="1472417"/>
    <lineage>
        <taxon>Bacteria</taxon>
        <taxon>Pseudomonadati</taxon>
        <taxon>Bacteroidota</taxon>
        <taxon>Bacteroidia</taxon>
        <taxon>Bacteroidales</taxon>
        <taxon>Odoribacteraceae</taxon>
        <taxon>Butyricimonas</taxon>
    </lineage>
</organism>
<dbReference type="InterPro" id="IPR006860">
    <property type="entry name" value="FecR"/>
</dbReference>
<keyword evidence="1" id="KW-0472">Membrane</keyword>
<evidence type="ECO:0000313" key="7">
    <source>
        <dbReference type="Proteomes" id="UP001302374"/>
    </source>
</evidence>
<evidence type="ECO:0000313" key="6">
    <source>
        <dbReference type="Proteomes" id="UP000576368"/>
    </source>
</evidence>
<dbReference type="Pfam" id="PF04773">
    <property type="entry name" value="FecR"/>
    <property type="match status" value="1"/>
</dbReference>
<dbReference type="Proteomes" id="UP000576368">
    <property type="component" value="Unassembled WGS sequence"/>
</dbReference>
<feature type="domain" description="FecR protein" evidence="2">
    <location>
        <begin position="182"/>
        <end position="276"/>
    </location>
</feature>
<keyword evidence="7" id="KW-1185">Reference proteome</keyword>
<dbReference type="PANTHER" id="PTHR30273:SF2">
    <property type="entry name" value="PROTEIN FECR"/>
    <property type="match status" value="1"/>
</dbReference>
<protein>
    <submittedName>
        <fullName evidence="5">DUF4974 domain-containing protein</fullName>
    </submittedName>
    <submittedName>
        <fullName evidence="4">Ferric-dicitrate binding protein FerR (Iron transport regulator)</fullName>
    </submittedName>
</protein>
<dbReference type="Gene3D" id="2.60.120.1440">
    <property type="match status" value="1"/>
</dbReference>
<dbReference type="PANTHER" id="PTHR30273">
    <property type="entry name" value="PERIPLASMIC SIGNAL SENSOR AND SIGMA FACTOR ACTIVATOR FECR-RELATED"/>
    <property type="match status" value="1"/>
</dbReference>
<dbReference type="Pfam" id="PF16344">
    <property type="entry name" value="FecR_C"/>
    <property type="match status" value="1"/>
</dbReference>
<dbReference type="AlphaFoldDB" id="A0A7X5Y9P3"/>
<dbReference type="InterPro" id="IPR012373">
    <property type="entry name" value="Ferrdict_sens_TM"/>
</dbReference>
<accession>A0A7X5Y9P3</accession>
<evidence type="ECO:0000259" key="3">
    <source>
        <dbReference type="Pfam" id="PF16344"/>
    </source>
</evidence>
<dbReference type="GeneID" id="86892992"/>
<evidence type="ECO:0000256" key="1">
    <source>
        <dbReference type="SAM" id="Phobius"/>
    </source>
</evidence>
<reference evidence="4 6" key="2">
    <citation type="submission" date="2020-03" db="EMBL/GenBank/DDBJ databases">
        <title>Genomic Encyclopedia of Type Strains, Phase IV (KMG-IV): sequencing the most valuable type-strain genomes for metagenomic binning, comparative biology and taxonomic classification.</title>
        <authorList>
            <person name="Goeker M."/>
        </authorList>
    </citation>
    <scope>NUCLEOTIDE SEQUENCE [LARGE SCALE GENOMIC DNA]</scope>
    <source>
        <strain evidence="4 6">DSM 105722</strain>
    </source>
</reference>
<sequence length="392" mass="44758">MKLTNKHFRIAEIMAAFFTGSQTEQDERDFEEWAKESDRHKAFVNRLLNPEEYEENRRALDKFQVEEAWSKMDKRIGDTKVRKLSSWRSVVRYAAVVLVLLSAGVYYWWNGEEVREEVPVLYQIAAGTTGARLTLGDGSVVDVLKDRAVELKEVDGTRIVTDSIGIDYSTRETVDTAEIMNTVQTLTGMEYMLTLSDGTKVFLNAETKLKFPTKFQKEERVVVLEGEAYFEVSKDVAHPFIVKTNGVEVKVLGTSFNLRSYSDENSIATTLVSGKVAMFAGENSEEIVPGEQAVYMKETGKMDVKPVDVTLYTAWHTGKFIFRNETLEEMMSYLARWYGVEYRFIDEGAKKLQIGARLDRYNNMNPIIEMLKKTGLVNITQVDNMLYISSTE</sequence>
<dbReference type="InterPro" id="IPR032508">
    <property type="entry name" value="FecR_C"/>
</dbReference>
<dbReference type="EMBL" id="JAATLI010000002">
    <property type="protein sequence ID" value="NJC17095.1"/>
    <property type="molecule type" value="Genomic_DNA"/>
</dbReference>
<dbReference type="GO" id="GO:0016989">
    <property type="term" value="F:sigma factor antagonist activity"/>
    <property type="evidence" value="ECO:0007669"/>
    <property type="project" value="TreeGrafter"/>
</dbReference>
<evidence type="ECO:0000313" key="4">
    <source>
        <dbReference type="EMBL" id="NJC17095.1"/>
    </source>
</evidence>
<proteinExistence type="predicted"/>
<feature type="domain" description="Protein FecR C-terminal" evidence="3">
    <location>
        <begin position="319"/>
        <end position="385"/>
    </location>
</feature>
<name>A0A7X5Y9P3_9BACT</name>
<evidence type="ECO:0000259" key="2">
    <source>
        <dbReference type="Pfam" id="PF04773"/>
    </source>
</evidence>
<dbReference type="FunFam" id="2.60.120.1440:FF:000001">
    <property type="entry name" value="Putative anti-sigma factor"/>
    <property type="match status" value="1"/>
</dbReference>